<keyword evidence="6" id="KW-1185">Reference proteome</keyword>
<feature type="compositionally biased region" description="Polar residues" evidence="1">
    <location>
        <begin position="2480"/>
        <end position="2493"/>
    </location>
</feature>
<dbReference type="eggNOG" id="KOG1825">
    <property type="taxonomic scope" value="Eukaryota"/>
</dbReference>
<gene>
    <name evidence="5" type="ORF">Kpol_1003p7</name>
</gene>
<sequence length="2493" mass="281399">MNSAFTFPPQGTPDEGFKIQVVDTNNDNNVVSQQIETFQYPAIDTTPSIPIDEDFVNQELQQDNGINMSSPKLMSPTINIPTSLDFTDNPTTPNLTSKNEKGAKFSIGETIVENKVEVTSTPEHANKSVTEAYVENLRHQMATDWKSPSEYALHILFTKFVRHAETKLNLCLKHPVDSEPPIVDILGEGVDLEFDKIIESLGHIAKNKPKPVIDAMMFWRKTKSEIAIMAAEEVEKVIQEYELEQNQLSKYKSNQSFSASSNKSKSHKKTASNTSRFSHQRNKSSKSSSSSRNGIESSNLRELESRIEIAKETAFQADRKSLISIYLLCRVLIDIVKQAPEKGEEELNDKLEEIVFTQLKTTDPISISSSIIKSSNWNAFAELLGYMSEKKFVSVSDRFISDLEKLPPQISGQAEPGIHLLILGMRYIKLKNYPLEKFEETAEFMRSIAKFFSKTTNISVKLAYAEVINQLLLPLTGSLSAEVNHPIWVETVTSLLNTAIKLQNDNKYWLSGFKLTVSILCASPPELFTKHWYSLIEKNANTIKTRSLQGRITFATGLSRLVWVYLYRCPETLNNTTRRLQQLLELYVSGQKKKENWITTDLELINPLCDVLVTIGHLHPNIVLESAMLPLIKQSFNGSSLNNISYEKLILVINTYKGLLLTNVRPEFPENEYRYYDVNLNDISVETNEDVLLSHEEITTKLYRLFLLLDSNIGSEVWSPENEHQKQSLTQFGPFSFSFSNDTNNNNNRNLNIALFATLIETIPCCVVVSGKIPFKSAIEILSRNAVHADLLIATSSQNALKALATKENPYALITWFAKYSFDFDEKTQSRYNLSYLTSNEYKRLLVLYVELLGCWIEEFQSSKNEEKIKETGLDGIHLPLPEVDVDDANEAHLLQWKNTAAVIEEVEGNGLFFLCANDSGVRMLAIRILRIISKFDEVMVQKTSSLQKGHSRSSSHFAADRGTRLIDLLNNADVSSLIYIPNGTLNTTESSRLSKLTLKFRKGLLIKLAESEYSVDTALWMRAFPKLLSQIFIDCPVTMALCRSIVCVRLVQMHDTILKIANDPSFRPDDASPEIVTEQWKIYLIVACTFLTSTNNQRLLIPPSNVSTGKKKSQQIFTVQHQKIKSATSIFKMVLPLLNSKSSLIKDSIIIGLSSMNVNIYRAYIESVTKSLTNWKDNYNNQMKSELFQILSILSKFLKEPVVFGDKWIFERLSEFLKSVKQFLQDDSIQYSYEYQPLRIYFTELLLSYYNVVKDHEDVKQLFPFQARTSCFNFLKEWCGYGEHAYIGENRYSAMVQRAENSTHKAAIMSGIEIQKGKLEHIALETMVALCSSPIVDSVSSSPDLQLMVSFDTSGLLSWIESLFASDLKSINKLGVCALEGILESNKDNVKLYKEVLSKCLNEKIEMTVSIFYYTTLCKSLLRMDTLLLEEHELASLGLLGIIADEEEIRSYAVELLSAVETKIHNSSFTKVFKERLSNSSKMVFKSTAKEISSMYAELLSADLCMTIFSNIVKTIDVFSLESKKDILTLLVPWVNKLTVKGIDDFDTIMILQNMFYLTIKLNDSLPENIEQLWISFGKGNSFQNIPVTLDYIITSSIVHRNPIFVQYSRDVVLYLSHVPGSIGLIDSLLDNLQPKSMIPTTTLDIAEASDNGKYSFVADIWDLLDYTGGGVIFSKAQLSIIFLASLLATAHDSVLNRVPTLLHVAVCLLDHYVPLIQESASRIVCDLIFSLAPVKDESEKAVGLLRDKNMLWSYDNLIRDKSGARSPKKMDLLIRHLISIFSGIESLQIDWQRIALKWATTCSVRHVACRSFQIFRSLLTFIDQDMLRDMIHRLSNTIADENTDIQGFAMQILMTLNAITAELEPANLIDFPQLFWSITACLNSVHELEFIEVLSCFSKFISKIDLDSPDTVQCLVAIFPSNWEGRFDGLQQIVMTGLRSSNSMDITWKFLDKLNLLKNSRIIANSESRLLFALVANLPRFLNAMDNEDFTNILDACESLISLANANEQPSLARVVDSLSKNKFRSKRDFLSQIVNFITRNYFPKYTAQTIVFLLGLLLNRTSWIKLQTMKILKYILPLVDFNLPEFTGVGADLISPLLRLLLTEYETQALEVLDCIPNISGSKMDKDVLRISMGNKDLKNGTNAATTIFGIPEDSGWSVPMPGMTAATTRHNVHAVFTTFARETDEAEVSQDPPHLEDIVEFHVENDYNLRPMDTSETISIAEENDASLSHMWAELDNLDSFFTKNTMNTMVGSVPQNGIDSVYGFNHDRSASMDTTKSTQTSTLDSAPQLYDKKVSAILNRSLMRTPSSVSFKTSLVDSFTADKSAETGIPESLYSRSPMRNQAAVTPDLNAVRSRTSQLLKSPNSALLSSSKSRPSDSPQDTLFRFEGFSGATQRNRRKWQYHQQHQQLMSQTIHEQSSPLQYESDSTALRIASSSPSLGLSAPYPYGSPISITKSNKEQTKQGRSQKHYHLPHFSSNKAQNKLSSEK</sequence>
<feature type="domain" description="Cell morphogenesis central region" evidence="4">
    <location>
        <begin position="1379"/>
        <end position="1599"/>
    </location>
</feature>
<dbReference type="PANTHER" id="PTHR12295">
    <property type="entry name" value="FURRY-RELATED"/>
    <property type="match status" value="1"/>
</dbReference>
<evidence type="ECO:0000259" key="3">
    <source>
        <dbReference type="Pfam" id="PF14225"/>
    </source>
</evidence>
<dbReference type="GO" id="GO:0005933">
    <property type="term" value="C:cellular bud"/>
    <property type="evidence" value="ECO:0007669"/>
    <property type="project" value="EnsemblFungi"/>
</dbReference>
<dbReference type="HOGENOM" id="CLU_000325_0_0_1"/>
<proteinExistence type="predicted"/>
<feature type="region of interest" description="Disordered" evidence="1">
    <location>
        <begin position="2362"/>
        <end position="2389"/>
    </location>
</feature>
<feature type="domain" description="Cell morphogenesis protein C-terminal" evidence="3">
    <location>
        <begin position="1874"/>
        <end position="2124"/>
    </location>
</feature>
<feature type="compositionally biased region" description="Low complexity" evidence="1">
    <location>
        <begin position="254"/>
        <end position="263"/>
    </location>
</feature>
<dbReference type="GO" id="GO:0007118">
    <property type="term" value="P:budding cell apical bud growth"/>
    <property type="evidence" value="ECO:0007669"/>
    <property type="project" value="EnsemblFungi"/>
</dbReference>
<dbReference type="GO" id="GO:0000131">
    <property type="term" value="C:incipient cellular bud site"/>
    <property type="evidence" value="ECO:0007669"/>
    <property type="project" value="EnsemblFungi"/>
</dbReference>
<dbReference type="InterPro" id="IPR025481">
    <property type="entry name" value="Cell_Morphogen_C"/>
</dbReference>
<feature type="domain" description="Cell morphogenesis central region" evidence="4">
    <location>
        <begin position="906"/>
        <end position="1341"/>
    </location>
</feature>
<evidence type="ECO:0000256" key="1">
    <source>
        <dbReference type="SAM" id="MobiDB-lite"/>
    </source>
</evidence>
<feature type="compositionally biased region" description="Low complexity" evidence="1">
    <location>
        <begin position="2364"/>
        <end position="2384"/>
    </location>
</feature>
<dbReference type="InterPro" id="IPR029473">
    <property type="entry name" value="MOR2-PAG1_mid"/>
</dbReference>
<dbReference type="Proteomes" id="UP000000267">
    <property type="component" value="Unassembled WGS sequence"/>
</dbReference>
<dbReference type="EMBL" id="DS480418">
    <property type="protein sequence ID" value="EDO16702.1"/>
    <property type="molecule type" value="Genomic_DNA"/>
</dbReference>
<dbReference type="PhylomeDB" id="A7TLW5"/>
<feature type="domain" description="Cell morphogenesis central region" evidence="4">
    <location>
        <begin position="1675"/>
        <end position="1830"/>
    </location>
</feature>
<organism evidence="6">
    <name type="scientific">Vanderwaltozyma polyspora (strain ATCC 22028 / DSM 70294 / BCRC 21397 / CBS 2163 / NBRC 10782 / NRRL Y-8283 / UCD 57-17)</name>
    <name type="common">Kluyveromyces polysporus</name>
    <dbReference type="NCBI Taxonomy" id="436907"/>
    <lineage>
        <taxon>Eukaryota</taxon>
        <taxon>Fungi</taxon>
        <taxon>Dikarya</taxon>
        <taxon>Ascomycota</taxon>
        <taxon>Saccharomycotina</taxon>
        <taxon>Saccharomycetes</taxon>
        <taxon>Saccharomycetales</taxon>
        <taxon>Saccharomycetaceae</taxon>
        <taxon>Vanderwaltozyma</taxon>
    </lineage>
</organism>
<dbReference type="RefSeq" id="XP_001644560.1">
    <property type="nucleotide sequence ID" value="XM_001644510.1"/>
</dbReference>
<dbReference type="SUPFAM" id="SSF48371">
    <property type="entry name" value="ARM repeat"/>
    <property type="match status" value="2"/>
</dbReference>
<accession>A7TLW5</accession>
<evidence type="ECO:0000313" key="6">
    <source>
        <dbReference type="Proteomes" id="UP000000267"/>
    </source>
</evidence>
<dbReference type="InParanoid" id="A7TLW5"/>
<dbReference type="InterPro" id="IPR039867">
    <property type="entry name" value="Furry/Tao3/Mor2"/>
</dbReference>
<evidence type="ECO:0000259" key="2">
    <source>
        <dbReference type="Pfam" id="PF14222"/>
    </source>
</evidence>
<dbReference type="GO" id="GO:0005938">
    <property type="term" value="C:cell cortex"/>
    <property type="evidence" value="ECO:0007669"/>
    <property type="project" value="TreeGrafter"/>
</dbReference>
<evidence type="ECO:0000313" key="5">
    <source>
        <dbReference type="EMBL" id="EDO16702.1"/>
    </source>
</evidence>
<dbReference type="OrthoDB" id="6287725at2759"/>
<dbReference type="Pfam" id="PF14222">
    <property type="entry name" value="MOR2-PAG1_N"/>
    <property type="match status" value="1"/>
</dbReference>
<dbReference type="OMA" id="MRADTMK"/>
<feature type="domain" description="Cell morphogenesis protein N-terminal" evidence="2">
    <location>
        <begin position="318"/>
        <end position="857"/>
    </location>
</feature>
<reference evidence="5 6" key="1">
    <citation type="journal article" date="2007" name="Proc. Natl. Acad. Sci. U.S.A.">
        <title>Independent sorting-out of thousands of duplicated gene pairs in two yeast species descended from a whole-genome duplication.</title>
        <authorList>
            <person name="Scannell D.R."/>
            <person name="Frank A.C."/>
            <person name="Conant G.C."/>
            <person name="Byrne K.P."/>
            <person name="Woolfit M."/>
            <person name="Wolfe K.H."/>
        </authorList>
    </citation>
    <scope>NUCLEOTIDE SEQUENCE [LARGE SCALE GENOMIC DNA]</scope>
    <source>
        <strain evidence="6">ATCC 22028 / DSM 70294 / BCRC 21397 / CBS 2163 / NBRC 10782 / NRRL Y-8283 / UCD 57-17</strain>
    </source>
</reference>
<dbReference type="PANTHER" id="PTHR12295:SF30">
    <property type="entry name" value="PROTEIN FURRY"/>
    <property type="match status" value="1"/>
</dbReference>
<feature type="region of interest" description="Disordered" evidence="1">
    <location>
        <begin position="254"/>
        <end position="297"/>
    </location>
</feature>
<dbReference type="FunCoup" id="A7TLW5">
    <property type="interactions" value="725"/>
</dbReference>
<dbReference type="GeneID" id="5544869"/>
<dbReference type="GO" id="GO:0043332">
    <property type="term" value="C:mating projection tip"/>
    <property type="evidence" value="ECO:0007669"/>
    <property type="project" value="EnsemblFungi"/>
</dbReference>
<dbReference type="KEGG" id="vpo:Kpol_1003p7"/>
<dbReference type="GO" id="GO:0000902">
    <property type="term" value="P:cell morphogenesis"/>
    <property type="evidence" value="ECO:0007669"/>
    <property type="project" value="EnsemblFungi"/>
</dbReference>
<evidence type="ECO:0008006" key="7">
    <source>
        <dbReference type="Google" id="ProtNLM"/>
    </source>
</evidence>
<dbReference type="InterPro" id="IPR025614">
    <property type="entry name" value="Cell_morpho_N"/>
</dbReference>
<feature type="region of interest" description="Disordered" evidence="1">
    <location>
        <begin position="2442"/>
        <end position="2493"/>
    </location>
</feature>
<dbReference type="Pfam" id="PF14225">
    <property type="entry name" value="MOR2-PAG1_C"/>
    <property type="match status" value="1"/>
</dbReference>
<name>A7TLW5_VANPO</name>
<feature type="compositionally biased region" description="Low complexity" evidence="1">
    <location>
        <begin position="2442"/>
        <end position="2451"/>
    </location>
</feature>
<dbReference type="Pfam" id="PF14228">
    <property type="entry name" value="MOR2-PAG1_mid"/>
    <property type="match status" value="3"/>
</dbReference>
<protein>
    <recommendedName>
        <fullName evidence="7">Cell morphogenesis protein PAG1</fullName>
    </recommendedName>
</protein>
<dbReference type="STRING" id="436907.A7TLW5"/>
<dbReference type="InterPro" id="IPR016024">
    <property type="entry name" value="ARM-type_fold"/>
</dbReference>
<evidence type="ECO:0000259" key="4">
    <source>
        <dbReference type="Pfam" id="PF14228"/>
    </source>
</evidence>